<gene>
    <name evidence="1" type="ORF">Fcan01_23700</name>
</gene>
<reference evidence="1 2" key="1">
    <citation type="submission" date="2015-12" db="EMBL/GenBank/DDBJ databases">
        <title>The genome of Folsomia candida.</title>
        <authorList>
            <person name="Faddeeva A."/>
            <person name="Derks M.F."/>
            <person name="Anvar Y."/>
            <person name="Smit S."/>
            <person name="Van Straalen N."/>
            <person name="Roelofs D."/>
        </authorList>
    </citation>
    <scope>NUCLEOTIDE SEQUENCE [LARGE SCALE GENOMIC DNA]</scope>
    <source>
        <strain evidence="1 2">VU population</strain>
        <tissue evidence="1">Whole body</tissue>
    </source>
</reference>
<comment type="caution">
    <text evidence="1">The sequence shown here is derived from an EMBL/GenBank/DDBJ whole genome shotgun (WGS) entry which is preliminary data.</text>
</comment>
<protein>
    <submittedName>
        <fullName evidence="1">Uncharacterized protein</fullName>
    </submittedName>
</protein>
<accession>A0A226DAQ2</accession>
<dbReference type="Proteomes" id="UP000198287">
    <property type="component" value="Unassembled WGS sequence"/>
</dbReference>
<dbReference type="AlphaFoldDB" id="A0A226DAQ2"/>
<evidence type="ECO:0000313" key="2">
    <source>
        <dbReference type="Proteomes" id="UP000198287"/>
    </source>
</evidence>
<evidence type="ECO:0000313" key="1">
    <source>
        <dbReference type="EMBL" id="OXA41336.1"/>
    </source>
</evidence>
<sequence length="398" mass="45706">MEIGELKCHEFDVQLGSDLEFARKPEAITRAFKTCHGMEIDTRIGEIRLLLSEQKGVKSVPSFSIDDIKFVFKNCGIGNGINLAFCDLEEFTYCKYIPATLQDTNILSTLLSVRNVCYEYAKFSVNATKTIDSSDSLNDLHIQIQCGMVEPTVTIHGGGIIKYNFTDVDVTLILKSGDQVEDDHFLILTNTWDAFLASKRQSHSRRTMSRFNELTKLVGSTVLLFGMRRSYESSRTAISLHLSRPQPNLNSDEINPQEWERIQSREKDISADIKQFRTGWDPPHPMNREENAQKEWKDILRRCEMKEHLVDSSFKTTIMNQIREHLRLADQRRFDFCAKSLSQDYNVDYGKIRALIPSYLDGSAATLKTLTDLCVRGTWKYELERAEKLIDQFEKSSP</sequence>
<keyword evidence="2" id="KW-1185">Reference proteome</keyword>
<name>A0A226DAQ2_FOLCA</name>
<organism evidence="1 2">
    <name type="scientific">Folsomia candida</name>
    <name type="common">Springtail</name>
    <dbReference type="NCBI Taxonomy" id="158441"/>
    <lineage>
        <taxon>Eukaryota</taxon>
        <taxon>Metazoa</taxon>
        <taxon>Ecdysozoa</taxon>
        <taxon>Arthropoda</taxon>
        <taxon>Hexapoda</taxon>
        <taxon>Collembola</taxon>
        <taxon>Entomobryomorpha</taxon>
        <taxon>Isotomoidea</taxon>
        <taxon>Isotomidae</taxon>
        <taxon>Proisotominae</taxon>
        <taxon>Folsomia</taxon>
    </lineage>
</organism>
<dbReference type="EMBL" id="LNIX01000029">
    <property type="protein sequence ID" value="OXA41336.1"/>
    <property type="molecule type" value="Genomic_DNA"/>
</dbReference>
<proteinExistence type="predicted"/>